<evidence type="ECO:0000256" key="1">
    <source>
        <dbReference type="SAM" id="MobiDB-lite"/>
    </source>
</evidence>
<proteinExistence type="predicted"/>
<evidence type="ECO:0000313" key="2">
    <source>
        <dbReference type="EMBL" id="KAF9682858.1"/>
    </source>
</evidence>
<dbReference type="EMBL" id="JADGMS010000005">
    <property type="protein sequence ID" value="KAF9682858.1"/>
    <property type="molecule type" value="Genomic_DNA"/>
</dbReference>
<keyword evidence="3" id="KW-1185">Reference proteome</keyword>
<evidence type="ECO:0000313" key="3">
    <source>
        <dbReference type="Proteomes" id="UP000657918"/>
    </source>
</evidence>
<reference evidence="2 3" key="1">
    <citation type="submission" date="2020-10" db="EMBL/GenBank/DDBJ databases">
        <title>Plant Genome Project.</title>
        <authorList>
            <person name="Zhang R.-G."/>
        </authorList>
    </citation>
    <scope>NUCLEOTIDE SEQUENCE [LARGE SCALE GENOMIC DNA]</scope>
    <source>
        <strain evidence="2">FAFU-HL-1</strain>
        <tissue evidence="2">Leaf</tissue>
    </source>
</reference>
<feature type="region of interest" description="Disordered" evidence="1">
    <location>
        <begin position="1"/>
        <end position="32"/>
    </location>
</feature>
<dbReference type="OrthoDB" id="10498071at2759"/>
<sequence length="143" mass="16159">MQTRSSGARRSDIPDDHSKPAWQMKTRDHRASERAMTLVNHVQVVKDVSRAQVTGPYTPFRQNEWNPSRKISSTFFSSTTKFPVVLSSISRYSPMVIVDNKKPRVFKLVIPLNQPVISHYACEQREGDDDDDDDDGVDVAPAA</sequence>
<feature type="region of interest" description="Disordered" evidence="1">
    <location>
        <begin position="124"/>
        <end position="143"/>
    </location>
</feature>
<comment type="caution">
    <text evidence="2">The sequence shown here is derived from an EMBL/GenBank/DDBJ whole genome shotgun (WGS) entry which is preliminary data.</text>
</comment>
<dbReference type="Proteomes" id="UP000657918">
    <property type="component" value="Unassembled WGS sequence"/>
</dbReference>
<accession>A0A835K8S9</accession>
<feature type="compositionally biased region" description="Acidic residues" evidence="1">
    <location>
        <begin position="126"/>
        <end position="137"/>
    </location>
</feature>
<dbReference type="AlphaFoldDB" id="A0A835K8S9"/>
<feature type="compositionally biased region" description="Basic and acidic residues" evidence="1">
    <location>
        <begin position="9"/>
        <end position="32"/>
    </location>
</feature>
<gene>
    <name evidence="2" type="ORF">SADUNF_Sadunf05G0151800</name>
</gene>
<name>A0A835K8S9_9ROSI</name>
<organism evidence="2 3">
    <name type="scientific">Salix dunnii</name>
    <dbReference type="NCBI Taxonomy" id="1413687"/>
    <lineage>
        <taxon>Eukaryota</taxon>
        <taxon>Viridiplantae</taxon>
        <taxon>Streptophyta</taxon>
        <taxon>Embryophyta</taxon>
        <taxon>Tracheophyta</taxon>
        <taxon>Spermatophyta</taxon>
        <taxon>Magnoliopsida</taxon>
        <taxon>eudicotyledons</taxon>
        <taxon>Gunneridae</taxon>
        <taxon>Pentapetalae</taxon>
        <taxon>rosids</taxon>
        <taxon>fabids</taxon>
        <taxon>Malpighiales</taxon>
        <taxon>Salicaceae</taxon>
        <taxon>Saliceae</taxon>
        <taxon>Salix</taxon>
    </lineage>
</organism>
<protein>
    <submittedName>
        <fullName evidence="2">Uncharacterized protein</fullName>
    </submittedName>
</protein>